<dbReference type="InterPro" id="IPR036837">
    <property type="entry name" value="Cation_efflux_CTD_sf"/>
</dbReference>
<feature type="transmembrane region" description="Helical" evidence="9">
    <location>
        <begin position="153"/>
        <end position="176"/>
    </location>
</feature>
<organism evidence="12 13">
    <name type="scientific">Pontibacter lucknowensis</name>
    <dbReference type="NCBI Taxonomy" id="1077936"/>
    <lineage>
        <taxon>Bacteria</taxon>
        <taxon>Pseudomonadati</taxon>
        <taxon>Bacteroidota</taxon>
        <taxon>Cytophagia</taxon>
        <taxon>Cytophagales</taxon>
        <taxon>Hymenobacteraceae</taxon>
        <taxon>Pontibacter</taxon>
    </lineage>
</organism>
<dbReference type="InterPro" id="IPR058533">
    <property type="entry name" value="Cation_efflux_TM"/>
</dbReference>
<dbReference type="AlphaFoldDB" id="A0A1N6ZAM5"/>
<keyword evidence="4 9" id="KW-0812">Transmembrane</keyword>
<sequence>MAHDHHHHGGHGHHHHHGGDNIKVAFFLNLGFTVIEVFGGLWINSMAILSDALHDLGDSLSLGLAWYFDRLSRKGSDQQYSYGYKRFSLLGAVINSIVLLIGSGIVLWVSIPRLFNPEPVHAPGMIGFAILGVLVNGAAALRLNKGESLNERVAMLHLMEDVLGWVAVLVGGILLYFFDWPIIDPLLSLLITCFILYNVVRNLRKGLQILLQGTPANISLQEVRRRLQLLPEVRSVHDLHLWTLDGMSHVLTMHAVVNQNLNLEEAHGVKQRIRDTMQDAHIDHVTVELEMPGQECSQEYCTPDLPNSG</sequence>
<dbReference type="Pfam" id="PF01545">
    <property type="entry name" value="Cation_efflux"/>
    <property type="match status" value="1"/>
</dbReference>
<dbReference type="SUPFAM" id="SSF160240">
    <property type="entry name" value="Cation efflux protein cytoplasmic domain-like"/>
    <property type="match status" value="1"/>
</dbReference>
<dbReference type="SUPFAM" id="SSF161111">
    <property type="entry name" value="Cation efflux protein transmembrane domain-like"/>
    <property type="match status" value="1"/>
</dbReference>
<feature type="transmembrane region" description="Helical" evidence="9">
    <location>
        <begin position="89"/>
        <end position="111"/>
    </location>
</feature>
<dbReference type="Pfam" id="PF16916">
    <property type="entry name" value="ZT_dimer"/>
    <property type="match status" value="1"/>
</dbReference>
<evidence type="ECO:0000256" key="9">
    <source>
        <dbReference type="SAM" id="Phobius"/>
    </source>
</evidence>
<comment type="similarity">
    <text evidence="2">Belongs to the cation diffusion facilitator (CDF) transporter (TC 2.A.4) family. SLC30A subfamily.</text>
</comment>
<comment type="subcellular location">
    <subcellularLocation>
        <location evidence="1">Membrane</location>
        <topology evidence="1">Multi-pass membrane protein</topology>
    </subcellularLocation>
</comment>
<evidence type="ECO:0000259" key="10">
    <source>
        <dbReference type="Pfam" id="PF01545"/>
    </source>
</evidence>
<keyword evidence="5" id="KW-0864">Zinc transport</keyword>
<evidence type="ECO:0000256" key="4">
    <source>
        <dbReference type="ARBA" id="ARBA00022692"/>
    </source>
</evidence>
<dbReference type="PANTHER" id="PTHR11562">
    <property type="entry name" value="CATION EFFLUX PROTEIN/ ZINC TRANSPORTER"/>
    <property type="match status" value="1"/>
</dbReference>
<feature type="transmembrane region" description="Helical" evidence="9">
    <location>
        <begin position="182"/>
        <end position="200"/>
    </location>
</feature>
<feature type="transmembrane region" description="Helical" evidence="9">
    <location>
        <begin position="123"/>
        <end position="141"/>
    </location>
</feature>
<evidence type="ECO:0000256" key="1">
    <source>
        <dbReference type="ARBA" id="ARBA00004141"/>
    </source>
</evidence>
<dbReference type="EMBL" id="FTNM01000004">
    <property type="protein sequence ID" value="SIR23786.1"/>
    <property type="molecule type" value="Genomic_DNA"/>
</dbReference>
<keyword evidence="7" id="KW-0406">Ion transport</keyword>
<feature type="transmembrane region" description="Helical" evidence="9">
    <location>
        <begin position="24"/>
        <end position="43"/>
    </location>
</feature>
<dbReference type="Gene3D" id="3.30.70.1350">
    <property type="entry name" value="Cation efflux protein, cytoplasmic domain"/>
    <property type="match status" value="1"/>
</dbReference>
<dbReference type="OrthoDB" id="9809646at2"/>
<keyword evidence="5" id="KW-0862">Zinc</keyword>
<evidence type="ECO:0000259" key="11">
    <source>
        <dbReference type="Pfam" id="PF16916"/>
    </source>
</evidence>
<dbReference type="InterPro" id="IPR002524">
    <property type="entry name" value="Cation_efflux"/>
</dbReference>
<dbReference type="STRING" id="1077936.SAMN05421545_2859"/>
<dbReference type="GO" id="GO:0005385">
    <property type="term" value="F:zinc ion transmembrane transporter activity"/>
    <property type="evidence" value="ECO:0007669"/>
    <property type="project" value="TreeGrafter"/>
</dbReference>
<evidence type="ECO:0000256" key="7">
    <source>
        <dbReference type="ARBA" id="ARBA00023065"/>
    </source>
</evidence>
<dbReference type="Gene3D" id="1.20.1510.10">
    <property type="entry name" value="Cation efflux protein transmembrane domain"/>
    <property type="match status" value="1"/>
</dbReference>
<evidence type="ECO:0000256" key="2">
    <source>
        <dbReference type="ARBA" id="ARBA00008873"/>
    </source>
</evidence>
<keyword evidence="3" id="KW-0813">Transport</keyword>
<accession>A0A1N6ZAM5</accession>
<evidence type="ECO:0000256" key="6">
    <source>
        <dbReference type="ARBA" id="ARBA00022989"/>
    </source>
</evidence>
<dbReference type="Proteomes" id="UP000185924">
    <property type="component" value="Unassembled WGS sequence"/>
</dbReference>
<protein>
    <submittedName>
        <fullName evidence="12">Cobalt-zinc-cadmium efflux system protein</fullName>
    </submittedName>
</protein>
<evidence type="ECO:0000313" key="13">
    <source>
        <dbReference type="Proteomes" id="UP000185924"/>
    </source>
</evidence>
<dbReference type="NCBIfam" id="TIGR01297">
    <property type="entry name" value="CDF"/>
    <property type="match status" value="1"/>
</dbReference>
<reference evidence="13" key="1">
    <citation type="submission" date="2017-01" db="EMBL/GenBank/DDBJ databases">
        <authorList>
            <person name="Varghese N."/>
            <person name="Submissions S."/>
        </authorList>
    </citation>
    <scope>NUCLEOTIDE SEQUENCE [LARGE SCALE GENOMIC DNA]</scope>
    <source>
        <strain evidence="13">DM9</strain>
    </source>
</reference>
<evidence type="ECO:0000256" key="3">
    <source>
        <dbReference type="ARBA" id="ARBA00022448"/>
    </source>
</evidence>
<keyword evidence="6 9" id="KW-1133">Transmembrane helix</keyword>
<evidence type="ECO:0000256" key="5">
    <source>
        <dbReference type="ARBA" id="ARBA00022906"/>
    </source>
</evidence>
<dbReference type="PANTHER" id="PTHR11562:SF17">
    <property type="entry name" value="RE54080P-RELATED"/>
    <property type="match status" value="1"/>
</dbReference>
<name>A0A1N6ZAM5_9BACT</name>
<proteinExistence type="inferred from homology"/>
<dbReference type="GO" id="GO:0005886">
    <property type="term" value="C:plasma membrane"/>
    <property type="evidence" value="ECO:0007669"/>
    <property type="project" value="TreeGrafter"/>
</dbReference>
<dbReference type="InterPro" id="IPR050681">
    <property type="entry name" value="CDF/SLC30A"/>
</dbReference>
<keyword evidence="8 9" id="KW-0472">Membrane</keyword>
<dbReference type="RefSeq" id="WP_076422716.1">
    <property type="nucleotide sequence ID" value="NZ_FTNM01000004.1"/>
</dbReference>
<feature type="domain" description="Cation efflux protein cytoplasmic" evidence="11">
    <location>
        <begin position="217"/>
        <end position="290"/>
    </location>
</feature>
<feature type="domain" description="Cation efflux protein transmembrane" evidence="10">
    <location>
        <begin position="22"/>
        <end position="211"/>
    </location>
</feature>
<gene>
    <name evidence="12" type="ORF">SAMN05421545_2859</name>
</gene>
<keyword evidence="13" id="KW-1185">Reference proteome</keyword>
<evidence type="ECO:0000256" key="8">
    <source>
        <dbReference type="ARBA" id="ARBA00023136"/>
    </source>
</evidence>
<evidence type="ECO:0000313" key="12">
    <source>
        <dbReference type="EMBL" id="SIR23786.1"/>
    </source>
</evidence>
<dbReference type="InterPro" id="IPR027470">
    <property type="entry name" value="Cation_efflux_CTD"/>
</dbReference>
<dbReference type="InterPro" id="IPR027469">
    <property type="entry name" value="Cation_efflux_TMD_sf"/>
</dbReference>